<comment type="caution">
    <text evidence="2">The sequence shown here is derived from an EMBL/GenBank/DDBJ whole genome shotgun (WGS) entry which is preliminary data.</text>
</comment>
<dbReference type="AlphaFoldDB" id="A0A9D1ZLZ8"/>
<evidence type="ECO:0000313" key="2">
    <source>
        <dbReference type="EMBL" id="HIY92074.1"/>
    </source>
</evidence>
<dbReference type="EMBL" id="DXCM01000025">
    <property type="protein sequence ID" value="HIY92074.1"/>
    <property type="molecule type" value="Genomic_DNA"/>
</dbReference>
<name>A0A9D1ZLZ8_9LACO</name>
<keyword evidence="1" id="KW-1133">Transmembrane helix</keyword>
<proteinExistence type="predicted"/>
<dbReference type="Proteomes" id="UP000824013">
    <property type="component" value="Unassembled WGS sequence"/>
</dbReference>
<evidence type="ECO:0000256" key="1">
    <source>
        <dbReference type="SAM" id="Phobius"/>
    </source>
</evidence>
<reference evidence="2" key="2">
    <citation type="submission" date="2021-04" db="EMBL/GenBank/DDBJ databases">
        <authorList>
            <person name="Gilroy R."/>
        </authorList>
    </citation>
    <scope>NUCLEOTIDE SEQUENCE</scope>
    <source>
        <strain evidence="2">3204</strain>
    </source>
</reference>
<evidence type="ECO:0000313" key="3">
    <source>
        <dbReference type="Proteomes" id="UP000824013"/>
    </source>
</evidence>
<sequence>MNDDKNNKISPFQKARFYIYRFFHFFTYKDYGSYLKGIRFAHGLLEIAIICLIITPFMGKNFSILGLSMAYLSMGVIIIVTMRGKPVEKSSKVLTQYFDLAKARLHLRVYDYAPYNAEKKEAKVLFNLFPETNNVLMLYRLIVKAIKKQPISYGREFLKIKQIINYMRKNPENETHDQYQFYLNLPNEKETMAEVEKEAKRQHFKLVEADNMKPIRPINITSLYYTGFRKLEWKIYEIR</sequence>
<feature type="transmembrane region" description="Helical" evidence="1">
    <location>
        <begin position="38"/>
        <end position="58"/>
    </location>
</feature>
<protein>
    <submittedName>
        <fullName evidence="2">Uncharacterized protein</fullName>
    </submittedName>
</protein>
<feature type="transmembrane region" description="Helical" evidence="1">
    <location>
        <begin position="64"/>
        <end position="82"/>
    </location>
</feature>
<keyword evidence="1" id="KW-0472">Membrane</keyword>
<accession>A0A9D1ZLZ8</accession>
<organism evidence="2 3">
    <name type="scientific">Candidatus Companilactobacillus pullicola</name>
    <dbReference type="NCBI Taxonomy" id="2838523"/>
    <lineage>
        <taxon>Bacteria</taxon>
        <taxon>Bacillati</taxon>
        <taxon>Bacillota</taxon>
        <taxon>Bacilli</taxon>
        <taxon>Lactobacillales</taxon>
        <taxon>Lactobacillaceae</taxon>
        <taxon>Companilactobacillus</taxon>
    </lineage>
</organism>
<reference evidence="2" key="1">
    <citation type="journal article" date="2021" name="PeerJ">
        <title>Extensive microbial diversity within the chicken gut microbiome revealed by metagenomics and culture.</title>
        <authorList>
            <person name="Gilroy R."/>
            <person name="Ravi A."/>
            <person name="Getino M."/>
            <person name="Pursley I."/>
            <person name="Horton D.L."/>
            <person name="Alikhan N.F."/>
            <person name="Baker D."/>
            <person name="Gharbi K."/>
            <person name="Hall N."/>
            <person name="Watson M."/>
            <person name="Adriaenssens E.M."/>
            <person name="Foster-Nyarko E."/>
            <person name="Jarju S."/>
            <person name="Secka A."/>
            <person name="Antonio M."/>
            <person name="Oren A."/>
            <person name="Chaudhuri R.R."/>
            <person name="La Ragione R."/>
            <person name="Hildebrand F."/>
            <person name="Pallen M.J."/>
        </authorList>
    </citation>
    <scope>NUCLEOTIDE SEQUENCE</scope>
    <source>
        <strain evidence="2">3204</strain>
    </source>
</reference>
<keyword evidence="1" id="KW-0812">Transmembrane</keyword>
<gene>
    <name evidence="2" type="ORF">H9820_03900</name>
</gene>